<sequence length="161" mass="18251">MAQFSMEIMRLTGSVLRGNQHSIASPEGRVEFKYDGRQALTSIVSATGQVEGFIFGETLLLEELVRRDGIRSAIFYDQTTGNVTDVIHPLGCVETYRRLRGESGNAFRIQANYHCNGKDLTQISVSYQFNENGDYRMSEQVTEENDHSDRRSRMAAKSTEW</sequence>
<comment type="caution">
    <text evidence="1">The sequence shown here is derived from an EMBL/GenBank/DDBJ whole genome shotgun (WGS) entry which is preliminary data.</text>
</comment>
<dbReference type="Proteomes" id="UP000823773">
    <property type="component" value="Unassembled WGS sequence"/>
</dbReference>
<evidence type="ECO:0000313" key="2">
    <source>
        <dbReference type="Proteomes" id="UP000823773"/>
    </source>
</evidence>
<protein>
    <submittedName>
        <fullName evidence="1">YD repeat-containing protein</fullName>
    </submittedName>
</protein>
<keyword evidence="2" id="KW-1185">Reference proteome</keyword>
<proteinExistence type="predicted"/>
<dbReference type="EMBL" id="JAGGJR010000013">
    <property type="protein sequence ID" value="MBP1875951.1"/>
    <property type="molecule type" value="Genomic_DNA"/>
</dbReference>
<name>A0ACC5T4W7_ENSAD</name>
<accession>A0ACC5T4W7</accession>
<reference evidence="1" key="1">
    <citation type="submission" date="2021-03" db="EMBL/GenBank/DDBJ databases">
        <title>Genomic Encyclopedia of Type Strains, Phase IV (KMG-IV): sequencing the most valuable type-strain genomes for metagenomic binning, comparative biology and taxonomic classification.</title>
        <authorList>
            <person name="Goeker M."/>
        </authorList>
    </citation>
    <scope>NUCLEOTIDE SEQUENCE</scope>
    <source>
        <strain evidence="1">DSM 18131</strain>
    </source>
</reference>
<gene>
    <name evidence="1" type="ORF">J2Z19_005699</name>
</gene>
<organism evidence="1 2">
    <name type="scientific">Ensifer adhaerens</name>
    <name type="common">Sinorhizobium morelense</name>
    <dbReference type="NCBI Taxonomy" id="106592"/>
    <lineage>
        <taxon>Bacteria</taxon>
        <taxon>Pseudomonadati</taxon>
        <taxon>Pseudomonadota</taxon>
        <taxon>Alphaproteobacteria</taxon>
        <taxon>Hyphomicrobiales</taxon>
        <taxon>Rhizobiaceae</taxon>
        <taxon>Sinorhizobium/Ensifer group</taxon>
        <taxon>Ensifer</taxon>
    </lineage>
</organism>
<evidence type="ECO:0000313" key="1">
    <source>
        <dbReference type="EMBL" id="MBP1875951.1"/>
    </source>
</evidence>